<proteinExistence type="predicted"/>
<dbReference type="VEuPathDB" id="FungiDB:PYU1_G009149"/>
<dbReference type="AlphaFoldDB" id="K3WW19"/>
<keyword evidence="3" id="KW-1185">Reference proteome</keyword>
<feature type="compositionally biased region" description="Acidic residues" evidence="1">
    <location>
        <begin position="638"/>
        <end position="650"/>
    </location>
</feature>
<reference evidence="2" key="3">
    <citation type="submission" date="2015-02" db="UniProtKB">
        <authorList>
            <consortium name="EnsemblProtists"/>
        </authorList>
    </citation>
    <scope>IDENTIFICATION</scope>
    <source>
        <strain evidence="2">DAOM BR144</strain>
    </source>
</reference>
<feature type="region of interest" description="Disordered" evidence="1">
    <location>
        <begin position="451"/>
        <end position="498"/>
    </location>
</feature>
<dbReference type="PANTHER" id="PTHR35213:SF3">
    <property type="entry name" value="MYB-LIKE DOMAIN-CONTAINING PROTEIN"/>
    <property type="match status" value="1"/>
</dbReference>
<feature type="region of interest" description="Disordered" evidence="1">
    <location>
        <begin position="249"/>
        <end position="332"/>
    </location>
</feature>
<feature type="compositionally biased region" description="Basic and acidic residues" evidence="1">
    <location>
        <begin position="90"/>
        <end position="102"/>
    </location>
</feature>
<evidence type="ECO:0000256" key="1">
    <source>
        <dbReference type="SAM" id="MobiDB-lite"/>
    </source>
</evidence>
<feature type="region of interest" description="Disordered" evidence="1">
    <location>
        <begin position="14"/>
        <end position="111"/>
    </location>
</feature>
<dbReference type="Proteomes" id="UP000019132">
    <property type="component" value="Unassembled WGS sequence"/>
</dbReference>
<accession>K3WW19</accession>
<dbReference type="eggNOG" id="ENOG502QW0A">
    <property type="taxonomic scope" value="Eukaryota"/>
</dbReference>
<evidence type="ECO:0000313" key="3">
    <source>
        <dbReference type="Proteomes" id="UP000019132"/>
    </source>
</evidence>
<feature type="compositionally biased region" description="Low complexity" evidence="1">
    <location>
        <begin position="487"/>
        <end position="497"/>
    </location>
</feature>
<feature type="compositionally biased region" description="Basic residues" evidence="1">
    <location>
        <begin position="619"/>
        <end position="628"/>
    </location>
</feature>
<evidence type="ECO:0000313" key="2">
    <source>
        <dbReference type="EnsemblProtists" id="PYU1_T009167"/>
    </source>
</evidence>
<dbReference type="EMBL" id="GL376632">
    <property type="status" value="NOT_ANNOTATED_CDS"/>
    <property type="molecule type" value="Genomic_DNA"/>
</dbReference>
<feature type="compositionally biased region" description="Acidic residues" evidence="1">
    <location>
        <begin position="672"/>
        <end position="698"/>
    </location>
</feature>
<dbReference type="InParanoid" id="K3WW19"/>
<name>K3WW19_GLOUD</name>
<dbReference type="PANTHER" id="PTHR35213">
    <property type="entry name" value="RING-TYPE DOMAIN-CONTAINING PROTEIN-RELATED"/>
    <property type="match status" value="1"/>
</dbReference>
<reference evidence="3" key="1">
    <citation type="journal article" date="2010" name="Genome Biol.">
        <title>Genome sequence of the necrotrophic plant pathogen Pythium ultimum reveals original pathogenicity mechanisms and effector repertoire.</title>
        <authorList>
            <person name="Levesque C.A."/>
            <person name="Brouwer H."/>
            <person name="Cano L."/>
            <person name="Hamilton J.P."/>
            <person name="Holt C."/>
            <person name="Huitema E."/>
            <person name="Raffaele S."/>
            <person name="Robideau G.P."/>
            <person name="Thines M."/>
            <person name="Win J."/>
            <person name="Zerillo M.M."/>
            <person name="Beakes G.W."/>
            <person name="Boore J.L."/>
            <person name="Busam D."/>
            <person name="Dumas B."/>
            <person name="Ferriera S."/>
            <person name="Fuerstenberg S.I."/>
            <person name="Gachon C.M."/>
            <person name="Gaulin E."/>
            <person name="Govers F."/>
            <person name="Grenville-Briggs L."/>
            <person name="Horner N."/>
            <person name="Hostetler J."/>
            <person name="Jiang R.H."/>
            <person name="Johnson J."/>
            <person name="Krajaejun T."/>
            <person name="Lin H."/>
            <person name="Meijer H.J."/>
            <person name="Moore B."/>
            <person name="Morris P."/>
            <person name="Phuntmart V."/>
            <person name="Puiu D."/>
            <person name="Shetty J."/>
            <person name="Stajich J.E."/>
            <person name="Tripathy S."/>
            <person name="Wawra S."/>
            <person name="van West P."/>
            <person name="Whitty B.R."/>
            <person name="Coutinho P.M."/>
            <person name="Henrissat B."/>
            <person name="Martin F."/>
            <person name="Thomas P.D."/>
            <person name="Tyler B.M."/>
            <person name="De Vries R.P."/>
            <person name="Kamoun S."/>
            <person name="Yandell M."/>
            <person name="Tisserat N."/>
            <person name="Buell C.R."/>
        </authorList>
    </citation>
    <scope>NUCLEOTIDE SEQUENCE</scope>
    <source>
        <strain evidence="3">DAOM:BR144</strain>
    </source>
</reference>
<dbReference type="STRING" id="431595.K3WW19"/>
<feature type="compositionally biased region" description="Basic and acidic residues" evidence="1">
    <location>
        <begin position="269"/>
        <end position="287"/>
    </location>
</feature>
<feature type="region of interest" description="Disordered" evidence="1">
    <location>
        <begin position="603"/>
        <end position="753"/>
    </location>
</feature>
<feature type="compositionally biased region" description="Basic residues" evidence="1">
    <location>
        <begin position="459"/>
        <end position="483"/>
    </location>
</feature>
<reference evidence="3" key="2">
    <citation type="submission" date="2010-04" db="EMBL/GenBank/DDBJ databases">
        <authorList>
            <person name="Buell R."/>
            <person name="Hamilton J."/>
            <person name="Hostetler J."/>
        </authorList>
    </citation>
    <scope>NUCLEOTIDE SEQUENCE [LARGE SCALE GENOMIC DNA]</scope>
    <source>
        <strain evidence="3">DAOM:BR144</strain>
    </source>
</reference>
<dbReference type="HOGENOM" id="CLU_027687_1_0_1"/>
<protein>
    <submittedName>
        <fullName evidence="2">Uncharacterized protein</fullName>
    </submittedName>
</protein>
<organism evidence="2 3">
    <name type="scientific">Globisporangium ultimum (strain ATCC 200006 / CBS 805.95 / DAOM BR144)</name>
    <name type="common">Pythium ultimum</name>
    <dbReference type="NCBI Taxonomy" id="431595"/>
    <lineage>
        <taxon>Eukaryota</taxon>
        <taxon>Sar</taxon>
        <taxon>Stramenopiles</taxon>
        <taxon>Oomycota</taxon>
        <taxon>Peronosporomycetes</taxon>
        <taxon>Pythiales</taxon>
        <taxon>Pythiaceae</taxon>
        <taxon>Globisporangium</taxon>
    </lineage>
</organism>
<sequence length="753" mass="84166">MDLSKILSPAVYEDDEFDNSNSNHVNHPQVHPHIATPQYAAPHPEERRRDRWSVDEMQCAVAILQDFHPTPSKARRGRQLGYQQDEEQKEDVHMGDQHEEKPSVLGGGSSNNSDLLSKLDLLVQADEMIQSTSNHPSAPSPSDAFVRSGVWTRAEEEYAAALIYYFLKGTLPDIKEGTTLRKFLAEQLCCNRRRVSMKLATESIAHKKIPRKVGASVFVAQQPPPSAREREDVVDTLAALRRECFDPQTTISIGSPDAENRHRQPARSANHELPELLTREPSFDTHRSPMKYSSQQHHAVVKQEPTGTPKKHKYTSSSSMGMRAPPLNGNVKRRKPTIIRTGFESVEEETYVTAMFEYFMAGVLEDVDEGTKLINYLCAQLACSPKTLSMKLAPRRLGERKFPDNLGSITYMHKASSASTNASVLFDRATVESHLAQLRFACFDIENTTPLPPLQPKNRDHHHNTHDHSSSHHHHHSHKKAERKHSNASNSSAPSPNRLLVFSRSGPWSREEEVYAASLIDCFFKGVLDIAEGTTLRAFLSSRLCCNPMRISKKLASEWIADIKIPKKLGSSTFVRRGSLTPVEHTEHEEALRKLQQAYLHSEASNSTGMIKEEDSVAVKKKTGRKHPRQEAVPQNNDNEEEEDSDEDNASEAAATNGEDEDDATEAASSSNDDDEEEEAEEDENKEEESSSDDDLESLGEKSPKKIRKVLANYSPRRSAAASPAPSSRSSTRRKLSNASSTSSYERVVPVAY</sequence>
<dbReference type="OMA" id="QLCCNRR"/>
<feature type="compositionally biased region" description="Low complexity" evidence="1">
    <location>
        <begin position="715"/>
        <end position="730"/>
    </location>
</feature>
<feature type="compositionally biased region" description="Basic and acidic residues" evidence="1">
    <location>
        <begin position="43"/>
        <end position="54"/>
    </location>
</feature>
<dbReference type="EnsemblProtists" id="PYU1_T009167">
    <property type="protein sequence ID" value="PYU1_T009167"/>
    <property type="gene ID" value="PYU1_G009149"/>
</dbReference>